<evidence type="ECO:0000313" key="2">
    <source>
        <dbReference type="EMBL" id="HIU63910.1"/>
    </source>
</evidence>
<dbReference type="Pfam" id="PF05987">
    <property type="entry name" value="DUF898"/>
    <property type="match status" value="1"/>
</dbReference>
<keyword evidence="1" id="KW-1133">Transmembrane helix</keyword>
<sequence length="102" mass="12210">MKKDFVFEGTGFGYLWLLLWTTFVTVITFGIYFPWAYSAQQRWICSNTYVEGRQLQFVGTGIGFFFQWLIILILIYITLGLYTPWGYCRLKRWETENTEFAQ</sequence>
<reference evidence="2" key="2">
    <citation type="journal article" date="2021" name="PeerJ">
        <title>Extensive microbial diversity within the chicken gut microbiome revealed by metagenomics and culture.</title>
        <authorList>
            <person name="Gilroy R."/>
            <person name="Ravi A."/>
            <person name="Getino M."/>
            <person name="Pursley I."/>
            <person name="Horton D.L."/>
            <person name="Alikhan N.F."/>
            <person name="Baker D."/>
            <person name="Gharbi K."/>
            <person name="Hall N."/>
            <person name="Watson M."/>
            <person name="Adriaenssens E.M."/>
            <person name="Foster-Nyarko E."/>
            <person name="Jarju S."/>
            <person name="Secka A."/>
            <person name="Antonio M."/>
            <person name="Oren A."/>
            <person name="Chaudhuri R.R."/>
            <person name="La Ragione R."/>
            <person name="Hildebrand F."/>
            <person name="Pallen M.J."/>
        </authorList>
    </citation>
    <scope>NUCLEOTIDE SEQUENCE</scope>
    <source>
        <strain evidence="2">CHK160-1198</strain>
    </source>
</reference>
<keyword evidence="1" id="KW-0812">Transmembrane</keyword>
<proteinExistence type="predicted"/>
<dbReference type="AlphaFoldDB" id="A0A9D1MNV0"/>
<reference evidence="2" key="1">
    <citation type="submission" date="2020-10" db="EMBL/GenBank/DDBJ databases">
        <authorList>
            <person name="Gilroy R."/>
        </authorList>
    </citation>
    <scope>NUCLEOTIDE SEQUENCE</scope>
    <source>
        <strain evidence="2">CHK160-1198</strain>
    </source>
</reference>
<dbReference type="EMBL" id="DVNI01000036">
    <property type="protein sequence ID" value="HIU63910.1"/>
    <property type="molecule type" value="Genomic_DNA"/>
</dbReference>
<evidence type="ECO:0000256" key="1">
    <source>
        <dbReference type="SAM" id="Phobius"/>
    </source>
</evidence>
<comment type="caution">
    <text evidence="2">The sequence shown here is derived from an EMBL/GenBank/DDBJ whole genome shotgun (WGS) entry which is preliminary data.</text>
</comment>
<dbReference type="InterPro" id="IPR010295">
    <property type="entry name" value="DUF898"/>
</dbReference>
<accession>A0A9D1MNV0</accession>
<feature type="transmembrane region" description="Helical" evidence="1">
    <location>
        <begin position="12"/>
        <end position="37"/>
    </location>
</feature>
<dbReference type="Proteomes" id="UP000824099">
    <property type="component" value="Unassembled WGS sequence"/>
</dbReference>
<gene>
    <name evidence="2" type="ORF">IAB06_02540</name>
</gene>
<organism evidence="2 3">
    <name type="scientific">Candidatus Avacidaminococcus intestinavium</name>
    <dbReference type="NCBI Taxonomy" id="2840684"/>
    <lineage>
        <taxon>Bacteria</taxon>
        <taxon>Bacillati</taxon>
        <taxon>Bacillota</taxon>
        <taxon>Negativicutes</taxon>
        <taxon>Acidaminococcales</taxon>
        <taxon>Acidaminococcaceae</taxon>
        <taxon>Acidaminococcaceae incertae sedis</taxon>
        <taxon>Candidatus Avacidaminococcus</taxon>
    </lineage>
</organism>
<name>A0A9D1MNV0_9FIRM</name>
<feature type="transmembrane region" description="Helical" evidence="1">
    <location>
        <begin position="57"/>
        <end position="82"/>
    </location>
</feature>
<keyword evidence="1" id="KW-0472">Membrane</keyword>
<protein>
    <submittedName>
        <fullName evidence="2">DUF898 family protein</fullName>
    </submittedName>
</protein>
<evidence type="ECO:0000313" key="3">
    <source>
        <dbReference type="Proteomes" id="UP000824099"/>
    </source>
</evidence>